<evidence type="ECO:0000313" key="3">
    <source>
        <dbReference type="EMBL" id="MBB6329159.1"/>
    </source>
</evidence>
<dbReference type="PANTHER" id="PTHR45947:SF3">
    <property type="entry name" value="SULFOQUINOVOSYL TRANSFERASE SQD2"/>
    <property type="match status" value="1"/>
</dbReference>
<dbReference type="SUPFAM" id="SSF53756">
    <property type="entry name" value="UDP-Glycosyltransferase/glycogen phosphorylase"/>
    <property type="match status" value="1"/>
</dbReference>
<dbReference type="Gene3D" id="3.40.50.2000">
    <property type="entry name" value="Glycogen Phosphorylase B"/>
    <property type="match status" value="2"/>
</dbReference>
<organism evidence="3 4">
    <name type="scientific">Chryseobacterium sediminis</name>
    <dbReference type="NCBI Taxonomy" id="1679494"/>
    <lineage>
        <taxon>Bacteria</taxon>
        <taxon>Pseudomonadati</taxon>
        <taxon>Bacteroidota</taxon>
        <taxon>Flavobacteriia</taxon>
        <taxon>Flavobacteriales</taxon>
        <taxon>Weeksellaceae</taxon>
        <taxon>Chryseobacterium group</taxon>
        <taxon>Chryseobacterium</taxon>
    </lineage>
</organism>
<reference evidence="3 4" key="1">
    <citation type="submission" date="2020-08" db="EMBL/GenBank/DDBJ databases">
        <title>Functional genomics of gut bacteria from endangered species of beetles.</title>
        <authorList>
            <person name="Carlos-Shanley C."/>
        </authorList>
    </citation>
    <scope>NUCLEOTIDE SEQUENCE [LARGE SCALE GENOMIC DNA]</scope>
    <source>
        <strain evidence="3 4">S00068</strain>
    </source>
</reference>
<dbReference type="CDD" id="cd03808">
    <property type="entry name" value="GT4_CapM-like"/>
    <property type="match status" value="1"/>
</dbReference>
<dbReference type="Pfam" id="PF13477">
    <property type="entry name" value="Glyco_trans_4_2"/>
    <property type="match status" value="1"/>
</dbReference>
<feature type="domain" description="Glycosyl transferase family 1" evidence="1">
    <location>
        <begin position="192"/>
        <end position="360"/>
    </location>
</feature>
<evidence type="ECO:0000259" key="2">
    <source>
        <dbReference type="Pfam" id="PF13477"/>
    </source>
</evidence>
<dbReference type="InterPro" id="IPR028098">
    <property type="entry name" value="Glyco_trans_4-like_N"/>
</dbReference>
<comment type="caution">
    <text evidence="3">The sequence shown here is derived from an EMBL/GenBank/DDBJ whole genome shotgun (WGS) entry which is preliminary data.</text>
</comment>
<dbReference type="EMBL" id="JACHKS010000001">
    <property type="protein sequence ID" value="MBB6329159.1"/>
    <property type="molecule type" value="Genomic_DNA"/>
</dbReference>
<protein>
    <submittedName>
        <fullName evidence="3">Glycosyltransferase involved in cell wall biosynthesis</fullName>
    </submittedName>
</protein>
<dbReference type="InterPro" id="IPR050194">
    <property type="entry name" value="Glycosyltransferase_grp1"/>
</dbReference>
<dbReference type="Proteomes" id="UP000587367">
    <property type="component" value="Unassembled WGS sequence"/>
</dbReference>
<keyword evidence="4" id="KW-1185">Reference proteome</keyword>
<dbReference type="PANTHER" id="PTHR45947">
    <property type="entry name" value="SULFOQUINOVOSYL TRANSFERASE SQD2"/>
    <property type="match status" value="1"/>
</dbReference>
<feature type="domain" description="Glycosyltransferase subfamily 4-like N-terminal" evidence="2">
    <location>
        <begin position="25"/>
        <end position="146"/>
    </location>
</feature>
<evidence type="ECO:0000259" key="1">
    <source>
        <dbReference type="Pfam" id="PF00534"/>
    </source>
</evidence>
<sequence>MKTKLIRITTVPLSLKILLKGQHRFMSEHFDVIGVSSPGKELDEVKKDEEIDVIAIDMSRKITPIKDIKSLWSTYRFLRREKPQIVHTHTPKAGIVGMLAARMAGVPHRLHTVAGLPLMEVTGVKRQVLDFVEKLTYASATQVYPNSKGLSDYIIKHKYTDKYKLKVIGNGSSNGIDTSFFSPEQVSEDQKTLLKNQLKIEDTDFVFVFVGRLVGDKGINELIKAFSALNKQENQQRSKLLLVGSLEQELDPLFPDTLNEIENNPDIISVGFQKDVRPYFAISDALVFPSYREGFPNVVMQAGAMELPSIVSDINGCNEIIVENENGVIVPVKDSESLREEMEKMLSDKEYYQRLKTNARPMIEDRFEQSVLWNAILSEYRKLIKEREFRA</sequence>
<accession>A0ABR6PTY0</accession>
<dbReference type="InterPro" id="IPR001296">
    <property type="entry name" value="Glyco_trans_1"/>
</dbReference>
<evidence type="ECO:0000313" key="4">
    <source>
        <dbReference type="Proteomes" id="UP000587367"/>
    </source>
</evidence>
<proteinExistence type="predicted"/>
<dbReference type="Pfam" id="PF00534">
    <property type="entry name" value="Glycos_transf_1"/>
    <property type="match status" value="1"/>
</dbReference>
<name>A0ABR6PTY0_9FLAO</name>
<gene>
    <name evidence="3" type="ORF">HNP24_000109</name>
</gene>